<comment type="caution">
    <text evidence="1">The sequence shown here is derived from an EMBL/GenBank/DDBJ whole genome shotgun (WGS) entry which is preliminary data.</text>
</comment>
<sequence>MATQHDAISAWNQLDDGQQKAVIKKLWLAGGGKKGGMEAFWAILRGELRVDLTDVSVKLIDATVRAIPPAKFGYGVTDANTSFSWTKPTLDLRAIYDAYRAIIPAELSIVTFEEFVGEYQAIMGQIEANRQVANAKNGLCLPVIMPKHDIDDYGQVLEDLYLKMVEAAYKKAFSNRTFENCRRGELTGQVQVVPETRHDRLLSLMCERSVVGVYNPIFQGFGLEADRAIMKLFPDNWLLAGPIDTAMAIVGHSATLASDFNTPALDCAAVQWQDPEVSLCFIPDDSRLFFDDRSLRASECFSGGVLVLRQP</sequence>
<proteinExistence type="predicted"/>
<evidence type="ECO:0000313" key="2">
    <source>
        <dbReference type="Proteomes" id="UP000033870"/>
    </source>
</evidence>
<protein>
    <submittedName>
        <fullName evidence="1">Uncharacterized protein</fullName>
    </submittedName>
</protein>
<name>A0A0G1YG90_9BACT</name>
<accession>A0A0G1YG90</accession>
<dbReference type="Proteomes" id="UP000033870">
    <property type="component" value="Unassembled WGS sequence"/>
</dbReference>
<evidence type="ECO:0000313" key="1">
    <source>
        <dbReference type="EMBL" id="KKW42200.1"/>
    </source>
</evidence>
<dbReference type="EMBL" id="LCRX01000009">
    <property type="protein sequence ID" value="KKW42200.1"/>
    <property type="molecule type" value="Genomic_DNA"/>
</dbReference>
<reference evidence="1 2" key="1">
    <citation type="journal article" date="2015" name="Nature">
        <title>rRNA introns, odd ribosomes, and small enigmatic genomes across a large radiation of phyla.</title>
        <authorList>
            <person name="Brown C.T."/>
            <person name="Hug L.A."/>
            <person name="Thomas B.C."/>
            <person name="Sharon I."/>
            <person name="Castelle C.J."/>
            <person name="Singh A."/>
            <person name="Wilkins M.J."/>
            <person name="Williams K.H."/>
            <person name="Banfield J.F."/>
        </authorList>
    </citation>
    <scope>NUCLEOTIDE SEQUENCE [LARGE SCALE GENOMIC DNA]</scope>
</reference>
<dbReference type="AlphaFoldDB" id="A0A0G1YG90"/>
<organism evidence="1 2">
    <name type="scientific">Candidatus Magasanikbacteria bacterium GW2011_GWA2_56_11</name>
    <dbReference type="NCBI Taxonomy" id="1619044"/>
    <lineage>
        <taxon>Bacteria</taxon>
        <taxon>Candidatus Magasanikiibacteriota</taxon>
    </lineage>
</organism>
<gene>
    <name evidence="1" type="ORF">UY92_C0009G0002</name>
</gene>